<dbReference type="EMBL" id="BGPR01000011">
    <property type="protein sequence ID" value="GBL76875.1"/>
    <property type="molecule type" value="Genomic_DNA"/>
</dbReference>
<keyword evidence="2" id="KW-1185">Reference proteome</keyword>
<sequence length="108" mass="12318">MIVEGAAAWAYPLSARQERQLNSLQRKFLLNISGAYSTSPTPALQVIEVLLPLHLKAVQEAVYVRVTRLGKACHLKDQNFDPKDFEGKISKILIRSRKPRLLRSHFQH</sequence>
<evidence type="ECO:0000313" key="2">
    <source>
        <dbReference type="Proteomes" id="UP000499080"/>
    </source>
</evidence>
<protein>
    <submittedName>
        <fullName evidence="1">Uncharacterized protein</fullName>
    </submittedName>
</protein>
<dbReference type="Proteomes" id="UP000499080">
    <property type="component" value="Unassembled WGS sequence"/>
</dbReference>
<gene>
    <name evidence="1" type="ORF">AVEN_12561_1</name>
</gene>
<reference evidence="1 2" key="1">
    <citation type="journal article" date="2019" name="Sci. Rep.">
        <title>Orb-weaving spider Araneus ventricosus genome elucidates the spidroin gene catalogue.</title>
        <authorList>
            <person name="Kono N."/>
            <person name="Nakamura H."/>
            <person name="Ohtoshi R."/>
            <person name="Moran D.A.P."/>
            <person name="Shinohara A."/>
            <person name="Yoshida Y."/>
            <person name="Fujiwara M."/>
            <person name="Mori M."/>
            <person name="Tomita M."/>
            <person name="Arakawa K."/>
        </authorList>
    </citation>
    <scope>NUCLEOTIDE SEQUENCE [LARGE SCALE GENOMIC DNA]</scope>
</reference>
<dbReference type="AlphaFoldDB" id="A0A4Y2AC80"/>
<comment type="caution">
    <text evidence="1">The sequence shown here is derived from an EMBL/GenBank/DDBJ whole genome shotgun (WGS) entry which is preliminary data.</text>
</comment>
<accession>A0A4Y2AC80</accession>
<organism evidence="1 2">
    <name type="scientific">Araneus ventricosus</name>
    <name type="common">Orbweaver spider</name>
    <name type="synonym">Epeira ventricosa</name>
    <dbReference type="NCBI Taxonomy" id="182803"/>
    <lineage>
        <taxon>Eukaryota</taxon>
        <taxon>Metazoa</taxon>
        <taxon>Ecdysozoa</taxon>
        <taxon>Arthropoda</taxon>
        <taxon>Chelicerata</taxon>
        <taxon>Arachnida</taxon>
        <taxon>Araneae</taxon>
        <taxon>Araneomorphae</taxon>
        <taxon>Entelegynae</taxon>
        <taxon>Araneoidea</taxon>
        <taxon>Araneidae</taxon>
        <taxon>Araneus</taxon>
    </lineage>
</organism>
<evidence type="ECO:0000313" key="1">
    <source>
        <dbReference type="EMBL" id="GBL76875.1"/>
    </source>
</evidence>
<proteinExistence type="predicted"/>
<name>A0A4Y2AC80_ARAVE</name>
<dbReference type="OrthoDB" id="6515318at2759"/>